<evidence type="ECO:0000313" key="4">
    <source>
        <dbReference type="WBParaSite" id="NBR_0000961701-mRNA-1"/>
    </source>
</evidence>
<dbReference type="Gene3D" id="3.40.630.30">
    <property type="match status" value="1"/>
</dbReference>
<evidence type="ECO:0000313" key="3">
    <source>
        <dbReference type="Proteomes" id="UP000271162"/>
    </source>
</evidence>
<dbReference type="Proteomes" id="UP000271162">
    <property type="component" value="Unassembled WGS sequence"/>
</dbReference>
<dbReference type="EMBL" id="UYSL01020168">
    <property type="protein sequence ID" value="VDL73207.1"/>
    <property type="molecule type" value="Genomic_DNA"/>
</dbReference>
<dbReference type="STRING" id="27835.A0A0N4Y1U3"/>
<dbReference type="CDD" id="cd04301">
    <property type="entry name" value="NAT_SF"/>
    <property type="match status" value="1"/>
</dbReference>
<dbReference type="PANTHER" id="PTHR20905">
    <property type="entry name" value="N-ACETYLTRANSFERASE-RELATED"/>
    <property type="match status" value="1"/>
</dbReference>
<feature type="domain" description="N-acetyltransferase" evidence="1">
    <location>
        <begin position="14"/>
        <end position="164"/>
    </location>
</feature>
<reference evidence="4" key="1">
    <citation type="submission" date="2017-02" db="UniProtKB">
        <authorList>
            <consortium name="WormBaseParasite"/>
        </authorList>
    </citation>
    <scope>IDENTIFICATION</scope>
</reference>
<dbReference type="WBParaSite" id="NBR_0000961701-mRNA-1">
    <property type="protein sequence ID" value="NBR_0000961701-mRNA-1"/>
    <property type="gene ID" value="NBR_0000961701"/>
</dbReference>
<sequence length="232" mass="25809">MPTDGGNLCKSSDVTFVTATDQQRADIIEFLHKEFIRNEPMAASLKITKGPYKNRNENRIATFLDVAEAHQDELLGKDAKIFKIEIICVAVSARGLGIAKELMRLSLEKARSEGCDWMAAVATAVASQSLFAKVVGYPSAKLPNFADFGQSIQDGGMRHSQRLRHFAGGHTWISFNYVAECFQVYLDWSTRPLGVFEVVISFFDESEPICYSPVRDITFTIQSLQLTMGVGR</sequence>
<dbReference type="AlphaFoldDB" id="A0A0N4Y1U3"/>
<keyword evidence="3" id="KW-1185">Reference proteome</keyword>
<dbReference type="InterPro" id="IPR016181">
    <property type="entry name" value="Acyl_CoA_acyltransferase"/>
</dbReference>
<evidence type="ECO:0000313" key="2">
    <source>
        <dbReference type="EMBL" id="VDL73207.1"/>
    </source>
</evidence>
<accession>A0A0N4Y1U3</accession>
<gene>
    <name evidence="2" type="ORF">NBR_LOCUS9618</name>
</gene>
<name>A0A0N4Y1U3_NIPBR</name>
<organism evidence="4">
    <name type="scientific">Nippostrongylus brasiliensis</name>
    <name type="common">Rat hookworm</name>
    <dbReference type="NCBI Taxonomy" id="27835"/>
    <lineage>
        <taxon>Eukaryota</taxon>
        <taxon>Metazoa</taxon>
        <taxon>Ecdysozoa</taxon>
        <taxon>Nematoda</taxon>
        <taxon>Chromadorea</taxon>
        <taxon>Rhabditida</taxon>
        <taxon>Rhabditina</taxon>
        <taxon>Rhabditomorpha</taxon>
        <taxon>Strongyloidea</taxon>
        <taxon>Heligmosomidae</taxon>
        <taxon>Nippostrongylus</taxon>
    </lineage>
</organism>
<protein>
    <submittedName>
        <fullName evidence="4">N-acetyltransferase domain-containing protein</fullName>
    </submittedName>
</protein>
<dbReference type="Pfam" id="PF00583">
    <property type="entry name" value="Acetyltransf_1"/>
    <property type="match status" value="1"/>
</dbReference>
<dbReference type="InterPro" id="IPR000182">
    <property type="entry name" value="GNAT_dom"/>
</dbReference>
<dbReference type="SUPFAM" id="SSF55729">
    <property type="entry name" value="Acyl-CoA N-acyltransferases (Nat)"/>
    <property type="match status" value="1"/>
</dbReference>
<dbReference type="PROSITE" id="PS51186">
    <property type="entry name" value="GNAT"/>
    <property type="match status" value="1"/>
</dbReference>
<proteinExistence type="predicted"/>
<evidence type="ECO:0000259" key="1">
    <source>
        <dbReference type="PROSITE" id="PS51186"/>
    </source>
</evidence>
<dbReference type="GO" id="GO:0008080">
    <property type="term" value="F:N-acetyltransferase activity"/>
    <property type="evidence" value="ECO:0007669"/>
    <property type="project" value="TreeGrafter"/>
</dbReference>
<reference evidence="2 3" key="2">
    <citation type="submission" date="2018-11" db="EMBL/GenBank/DDBJ databases">
        <authorList>
            <consortium name="Pathogen Informatics"/>
        </authorList>
    </citation>
    <scope>NUCLEOTIDE SEQUENCE [LARGE SCALE GENOMIC DNA]</scope>
</reference>
<dbReference type="PANTHER" id="PTHR20905:SF1">
    <property type="entry name" value="AT07410P-RELATED"/>
    <property type="match status" value="1"/>
</dbReference>